<dbReference type="AlphaFoldDB" id="A0A1S6IXU9"/>
<dbReference type="EMBL" id="CP019698">
    <property type="protein sequence ID" value="AQS59605.1"/>
    <property type="molecule type" value="Genomic_DNA"/>
</dbReference>
<dbReference type="Pfam" id="PF00881">
    <property type="entry name" value="Nitroreductase"/>
    <property type="match status" value="2"/>
</dbReference>
<protein>
    <submittedName>
        <fullName evidence="2">Nitroreductase family protein</fullName>
    </submittedName>
</protein>
<dbReference type="PANTHER" id="PTHR23026:SF123">
    <property type="entry name" value="NAD(P)H NITROREDUCTASE RV3131-RELATED"/>
    <property type="match status" value="1"/>
</dbReference>
<dbReference type="Proteomes" id="UP000189464">
    <property type="component" value="Chromosome"/>
</dbReference>
<dbReference type="OrthoDB" id="9812105at2"/>
<dbReference type="InterPro" id="IPR050627">
    <property type="entry name" value="Nitroreductase/BluB"/>
</dbReference>
<feature type="domain" description="Nitroreductase" evidence="1">
    <location>
        <begin position="64"/>
        <end position="145"/>
    </location>
</feature>
<dbReference type="InterPro" id="IPR000415">
    <property type="entry name" value="Nitroreductase-like"/>
</dbReference>
<dbReference type="InterPro" id="IPR029479">
    <property type="entry name" value="Nitroreductase"/>
</dbReference>
<dbReference type="Gene3D" id="3.40.109.10">
    <property type="entry name" value="NADH Oxidase"/>
    <property type="match status" value="1"/>
</dbReference>
<sequence length="166" mass="18607">MNAIFQRRSIRKYTGEHVSREMVKQLLEAAMAAPSAGNQQPWEFVVVRDKEVLQKLTEVSPYTKMLKEADLAIVVCGDEAKEKHKGYWVQDCSAATENILIMAAHLGLGAVWCGIYPVDERVVGVKNILGLPQSVIPLGIIAVGHPAEHKEPANRYDESKIHYDRW</sequence>
<dbReference type="CDD" id="cd02150">
    <property type="entry name" value="nitroreductase"/>
    <property type="match status" value="1"/>
</dbReference>
<evidence type="ECO:0000259" key="1">
    <source>
        <dbReference type="Pfam" id="PF00881"/>
    </source>
</evidence>
<reference evidence="2 3" key="1">
    <citation type="journal article" date="2016" name="Int. J. Syst. Evol. Microbiol.">
        <title>Desulfotomaculum ferrireducens sp. nov., a moderately thermophilic sulfate-reducing and dissimilatory Fe(III)-reducing bacterium isolated from compost.</title>
        <authorList>
            <person name="Yang G."/>
            <person name="Guo J."/>
            <person name="Zhuang L."/>
            <person name="Yuan Y."/>
            <person name="Zhou S."/>
        </authorList>
    </citation>
    <scope>NUCLEOTIDE SEQUENCE [LARGE SCALE GENOMIC DNA]</scope>
    <source>
        <strain evidence="2 3">GSS09</strain>
    </source>
</reference>
<gene>
    <name evidence="2" type="ORF">B0537_11260</name>
</gene>
<feature type="domain" description="Nitroreductase" evidence="1">
    <location>
        <begin position="4"/>
        <end position="58"/>
    </location>
</feature>
<dbReference type="STRING" id="1833852.B0537_11260"/>
<accession>A0A1S6IXU9</accession>
<dbReference type="GO" id="GO:0016491">
    <property type="term" value="F:oxidoreductase activity"/>
    <property type="evidence" value="ECO:0007669"/>
    <property type="project" value="InterPro"/>
</dbReference>
<dbReference type="RefSeq" id="WP_077714670.1">
    <property type="nucleotide sequence ID" value="NZ_CP019698.1"/>
</dbReference>
<dbReference type="PANTHER" id="PTHR23026">
    <property type="entry name" value="NADPH NITROREDUCTASE"/>
    <property type="match status" value="1"/>
</dbReference>
<dbReference type="KEGG" id="dfg:B0537_11260"/>
<organism evidence="2 3">
    <name type="scientific">Desulforamulus ferrireducens</name>
    <dbReference type="NCBI Taxonomy" id="1833852"/>
    <lineage>
        <taxon>Bacteria</taxon>
        <taxon>Bacillati</taxon>
        <taxon>Bacillota</taxon>
        <taxon>Clostridia</taxon>
        <taxon>Eubacteriales</taxon>
        <taxon>Peptococcaceae</taxon>
        <taxon>Desulforamulus</taxon>
    </lineage>
</organism>
<keyword evidence="3" id="KW-1185">Reference proteome</keyword>
<evidence type="ECO:0000313" key="3">
    <source>
        <dbReference type="Proteomes" id="UP000189464"/>
    </source>
</evidence>
<proteinExistence type="predicted"/>
<dbReference type="FunFam" id="3.40.109.10:FF:000012">
    <property type="entry name" value="Nitroreductase family protein"/>
    <property type="match status" value="1"/>
</dbReference>
<evidence type="ECO:0000313" key="2">
    <source>
        <dbReference type="EMBL" id="AQS59605.1"/>
    </source>
</evidence>
<dbReference type="SUPFAM" id="SSF55469">
    <property type="entry name" value="FMN-dependent nitroreductase-like"/>
    <property type="match status" value="1"/>
</dbReference>
<name>A0A1S6IXU9_9FIRM</name>